<protein>
    <submittedName>
        <fullName evidence="2">Uncharacterized protein</fullName>
    </submittedName>
</protein>
<dbReference type="EMBL" id="JARBJD010000220">
    <property type="protein sequence ID" value="KAK2946729.1"/>
    <property type="molecule type" value="Genomic_DNA"/>
</dbReference>
<feature type="compositionally biased region" description="Polar residues" evidence="1">
    <location>
        <begin position="79"/>
        <end position="91"/>
    </location>
</feature>
<evidence type="ECO:0000256" key="1">
    <source>
        <dbReference type="SAM" id="MobiDB-lite"/>
    </source>
</evidence>
<feature type="compositionally biased region" description="Polar residues" evidence="1">
    <location>
        <begin position="31"/>
        <end position="42"/>
    </location>
</feature>
<feature type="compositionally biased region" description="Pro residues" evidence="1">
    <location>
        <begin position="55"/>
        <end position="66"/>
    </location>
</feature>
<dbReference type="Proteomes" id="UP001281761">
    <property type="component" value="Unassembled WGS sequence"/>
</dbReference>
<comment type="caution">
    <text evidence="2">The sequence shown here is derived from an EMBL/GenBank/DDBJ whole genome shotgun (WGS) entry which is preliminary data.</text>
</comment>
<feature type="region of interest" description="Disordered" evidence="1">
    <location>
        <begin position="1"/>
        <end position="138"/>
    </location>
</feature>
<evidence type="ECO:0000313" key="3">
    <source>
        <dbReference type="Proteomes" id="UP001281761"/>
    </source>
</evidence>
<organism evidence="2 3">
    <name type="scientific">Blattamonas nauphoetae</name>
    <dbReference type="NCBI Taxonomy" id="2049346"/>
    <lineage>
        <taxon>Eukaryota</taxon>
        <taxon>Metamonada</taxon>
        <taxon>Preaxostyla</taxon>
        <taxon>Oxymonadida</taxon>
        <taxon>Blattamonas</taxon>
    </lineage>
</organism>
<name>A0ABQ9X4N3_9EUKA</name>
<feature type="compositionally biased region" description="Basic residues" evidence="1">
    <location>
        <begin position="15"/>
        <end position="30"/>
    </location>
</feature>
<keyword evidence="3" id="KW-1185">Reference proteome</keyword>
<sequence>MLQPDPEQDRPFPPPRRKKSTVVSRIKHSCRGSTIRNRNSPILQVLPSELLTPPDQSPPADPPPFTPKLQTAPLARGTVSDSSQSANLSTEDSFDSDSIDGRSRGTQPATESEEEAPDLLSEKIMRDDDEDELLEAGKNVGQAPNWMILEKLMLGNE</sequence>
<proteinExistence type="predicted"/>
<reference evidence="2 3" key="1">
    <citation type="journal article" date="2022" name="bioRxiv">
        <title>Genomics of Preaxostyla Flagellates Illuminates Evolutionary Transitions and the Path Towards Mitochondrial Loss.</title>
        <authorList>
            <person name="Novak L.V.F."/>
            <person name="Treitli S.C."/>
            <person name="Pyrih J."/>
            <person name="Halakuc P."/>
            <person name="Pipaliya S.V."/>
            <person name="Vacek V."/>
            <person name="Brzon O."/>
            <person name="Soukal P."/>
            <person name="Eme L."/>
            <person name="Dacks J.B."/>
            <person name="Karnkowska A."/>
            <person name="Elias M."/>
            <person name="Hampl V."/>
        </authorList>
    </citation>
    <scope>NUCLEOTIDE SEQUENCE [LARGE SCALE GENOMIC DNA]</scope>
    <source>
        <strain evidence="2">NAU3</strain>
        <tissue evidence="2">Gut</tissue>
    </source>
</reference>
<evidence type="ECO:0000313" key="2">
    <source>
        <dbReference type="EMBL" id="KAK2946729.1"/>
    </source>
</evidence>
<gene>
    <name evidence="2" type="ORF">BLNAU_18325</name>
</gene>
<accession>A0ABQ9X4N3</accession>